<organism evidence="1 2">
    <name type="scientific">Seongchinamella unica</name>
    <dbReference type="NCBI Taxonomy" id="2547392"/>
    <lineage>
        <taxon>Bacteria</taxon>
        <taxon>Pseudomonadati</taxon>
        <taxon>Pseudomonadota</taxon>
        <taxon>Gammaproteobacteria</taxon>
        <taxon>Cellvibrionales</taxon>
        <taxon>Halieaceae</taxon>
        <taxon>Seongchinamella</taxon>
    </lineage>
</organism>
<comment type="caution">
    <text evidence="1">The sequence shown here is derived from an EMBL/GenBank/DDBJ whole genome shotgun (WGS) entry which is preliminary data.</text>
</comment>
<dbReference type="Pfam" id="PF16234">
    <property type="entry name" value="DUF4892"/>
    <property type="match status" value="1"/>
</dbReference>
<dbReference type="AlphaFoldDB" id="A0A4R5LTM1"/>
<keyword evidence="2" id="KW-1185">Reference proteome</keyword>
<dbReference type="Proteomes" id="UP000295554">
    <property type="component" value="Unassembled WGS sequence"/>
</dbReference>
<evidence type="ECO:0000313" key="1">
    <source>
        <dbReference type="EMBL" id="TDG14236.1"/>
    </source>
</evidence>
<reference evidence="1 2" key="1">
    <citation type="submission" date="2019-03" db="EMBL/GenBank/DDBJ databases">
        <title>Seongchinamella monodicae gen. nov., sp. nov., a novel member of the Gammaproteobacteria isolated from a tidal mudflat of beach.</title>
        <authorList>
            <person name="Yang H.G."/>
            <person name="Kang J.W."/>
            <person name="Lee S.D."/>
        </authorList>
    </citation>
    <scope>NUCLEOTIDE SEQUENCE [LARGE SCALE GENOMIC DNA]</scope>
    <source>
        <strain evidence="1 2">GH4-78</strain>
    </source>
</reference>
<protein>
    <submittedName>
        <fullName evidence="1">DUF4892 domain-containing protein</fullName>
    </submittedName>
</protein>
<proteinExistence type="predicted"/>
<evidence type="ECO:0000313" key="2">
    <source>
        <dbReference type="Proteomes" id="UP000295554"/>
    </source>
</evidence>
<dbReference type="InterPro" id="IPR032608">
    <property type="entry name" value="DUF4892"/>
</dbReference>
<name>A0A4R5LTM1_9GAMM</name>
<accession>A0A4R5LTM1</accession>
<dbReference type="EMBL" id="SMSE01000002">
    <property type="protein sequence ID" value="TDG14236.1"/>
    <property type="molecule type" value="Genomic_DNA"/>
</dbReference>
<gene>
    <name evidence="1" type="ORF">E2F43_09815</name>
</gene>
<dbReference type="OrthoDB" id="5741786at2"/>
<sequence>MDAYPHAVRIDREEREVIDHEIGLGALEKVRGSWRFKESERQTGQLLRYTWQIVDGFSSQEVLQEVEARLDGAQLLFSCDGRSCGRGVQWANRVFGQRMLYGRDEQQSYRVFDPLGDGSYRLLLFSSARTPDRQYLHAELLTLER</sequence>